<dbReference type="InterPro" id="IPR036691">
    <property type="entry name" value="Endo/exonu/phosph_ase_sf"/>
</dbReference>
<dbReference type="PANTHER" id="PTHR33332">
    <property type="entry name" value="REVERSE TRANSCRIPTASE DOMAIN-CONTAINING PROTEIN"/>
    <property type="match status" value="1"/>
</dbReference>
<dbReference type="InterPro" id="IPR043502">
    <property type="entry name" value="DNA/RNA_pol_sf"/>
</dbReference>
<dbReference type="Pfam" id="PF03372">
    <property type="entry name" value="Exo_endo_phos"/>
    <property type="match status" value="1"/>
</dbReference>
<accession>A0A146M6K4</accession>
<dbReference type="SUPFAM" id="SSF56219">
    <property type="entry name" value="DNase I-like"/>
    <property type="match status" value="1"/>
</dbReference>
<keyword evidence="2" id="KW-0695">RNA-directed DNA polymerase</keyword>
<keyword evidence="2" id="KW-0808">Transferase</keyword>
<dbReference type="EMBL" id="GDHC01003704">
    <property type="protein sequence ID" value="JAQ14925.1"/>
    <property type="molecule type" value="Transcribed_RNA"/>
</dbReference>
<sequence>MNDRLDFVNGEHDIDNNCQMYENLESYKEFTESNHLLLVQMNLRSYSKNFDEFCVWLESQSSVPDFIIFTEVWSESVGNLRPLAGYSVFQSENHRNRNDGVIFYGKSCYSYTVTQISLYNSTILRVDFKVKNTQYTILAVYRTGTGIQNFVADLVAEIKLIREENRYCIIAGDMNIDILSNSGDANDYFESLASLGLIQHITIPTRVTENSASCIDHMVSNLTHHRYVAGVIRCDITDHFATALSFAKENNVPIDACSPAKNKIEKKINFLKLEENLQNTNWDPVMVRDVNNSASAFVDLLKDIIERSSDEVKRYGFPKQKKLTPWITVGLVSAIRKRDDLKMKVSNQPFNRTLKGYYLKYRNLLKMLIREAKRDYFDKKFQQAEGCPSKEWKVLNEVLGRSNKSSQVCPFVSEIMKKAPISESSACIQACNVLNNYFCSVGENLATDIRNENPVLVNMAYHGSQSPSSSNTFVIPCIDEEHFVKICNQMQGKSAPGFDGIQATLIKKYIRFLAKPMIHLINLSISSSEFPDIFKTAKVVPLHKGGSKADPSNFRPISMLSVLSKILEKWVKQNLVAYLEDNNILSPFQYGFRSGRCVDDALFDLTSELYKIRDEKSKAILVCLDICKAFDSIDRGVLLQRMELIGVRGSSLAWFSSYLKERRQVVSIGNYVGDLRNIDYGVIQGSTLGPSLFLIYINSISAVIDSEKIFLFADDTALLIRGSNWHELFSRTQALLNRVSGWMVSSFLTVNGNKTKYMIFGNVTTLPPSLVLKLHSACPDTIQCNCACLESVSTYKYLGVMLDTSLSWSDHVEYMYGRLRKFIPILKNVRTAVSRERLRLIYVSFVQSVLQYAISIWGSASKTIMAKLNSLHRSILKVMYVKPPRHPSNLLHEETKTFTIKQLFVKELLLIFHRKPSIISFSMSHQYPTRFTLEQRVVNPRPALTLTTRSPHYLMYLIYNSLPADMKLPNSYSRTMYKKRIYSWLIHLGIEKCGNLLRSTYLT</sequence>
<evidence type="ECO:0000259" key="1">
    <source>
        <dbReference type="PROSITE" id="PS50878"/>
    </source>
</evidence>
<proteinExistence type="predicted"/>
<feature type="domain" description="Reverse transcriptase" evidence="1">
    <location>
        <begin position="523"/>
        <end position="802"/>
    </location>
</feature>
<gene>
    <name evidence="2" type="primary">RTase_17</name>
    <name evidence="2" type="ORF">g.68413</name>
</gene>
<dbReference type="AlphaFoldDB" id="A0A146M6K4"/>
<dbReference type="SUPFAM" id="SSF56672">
    <property type="entry name" value="DNA/RNA polymerases"/>
    <property type="match status" value="1"/>
</dbReference>
<protein>
    <submittedName>
        <fullName evidence="2">Putative RNA-directed DNA polymerase from transposon BS</fullName>
    </submittedName>
</protein>
<reference evidence="2" key="1">
    <citation type="journal article" date="2016" name="Gigascience">
        <title>De novo construction of an expanded transcriptome assembly for the western tarnished plant bug, Lygus hesperus.</title>
        <authorList>
            <person name="Tassone E.E."/>
            <person name="Geib S.M."/>
            <person name="Hall B."/>
            <person name="Fabrick J.A."/>
            <person name="Brent C.S."/>
            <person name="Hull J.J."/>
        </authorList>
    </citation>
    <scope>NUCLEOTIDE SEQUENCE</scope>
</reference>
<dbReference type="GO" id="GO:0003964">
    <property type="term" value="F:RNA-directed DNA polymerase activity"/>
    <property type="evidence" value="ECO:0007669"/>
    <property type="project" value="UniProtKB-KW"/>
</dbReference>
<dbReference type="Gene3D" id="3.60.10.10">
    <property type="entry name" value="Endonuclease/exonuclease/phosphatase"/>
    <property type="match status" value="1"/>
</dbReference>
<evidence type="ECO:0000313" key="2">
    <source>
        <dbReference type="EMBL" id="JAQ14925.1"/>
    </source>
</evidence>
<organism evidence="2">
    <name type="scientific">Lygus hesperus</name>
    <name type="common">Western plant bug</name>
    <dbReference type="NCBI Taxonomy" id="30085"/>
    <lineage>
        <taxon>Eukaryota</taxon>
        <taxon>Metazoa</taxon>
        <taxon>Ecdysozoa</taxon>
        <taxon>Arthropoda</taxon>
        <taxon>Hexapoda</taxon>
        <taxon>Insecta</taxon>
        <taxon>Pterygota</taxon>
        <taxon>Neoptera</taxon>
        <taxon>Paraneoptera</taxon>
        <taxon>Hemiptera</taxon>
        <taxon>Heteroptera</taxon>
        <taxon>Panheteroptera</taxon>
        <taxon>Cimicomorpha</taxon>
        <taxon>Miridae</taxon>
        <taxon>Mirini</taxon>
        <taxon>Lygus</taxon>
    </lineage>
</organism>
<keyword evidence="2" id="KW-0548">Nucleotidyltransferase</keyword>
<dbReference type="CDD" id="cd01650">
    <property type="entry name" value="RT_nLTR_like"/>
    <property type="match status" value="1"/>
</dbReference>
<dbReference type="PROSITE" id="PS50878">
    <property type="entry name" value="RT_POL"/>
    <property type="match status" value="1"/>
</dbReference>
<dbReference type="Pfam" id="PF00078">
    <property type="entry name" value="RVT_1"/>
    <property type="match status" value="1"/>
</dbReference>
<dbReference type="InterPro" id="IPR000477">
    <property type="entry name" value="RT_dom"/>
</dbReference>
<name>A0A146M6K4_LYGHE</name>
<dbReference type="InterPro" id="IPR005135">
    <property type="entry name" value="Endo/exonuclease/phosphatase"/>
</dbReference>